<evidence type="ECO:0000313" key="4">
    <source>
        <dbReference type="EMBL" id="VEB43745.1"/>
    </source>
</evidence>
<dbReference type="Proteomes" id="UP000254029">
    <property type="component" value="Unassembled WGS sequence"/>
</dbReference>
<organism evidence="2 5">
    <name type="scientific">Chromobacterium violaceum</name>
    <dbReference type="NCBI Taxonomy" id="536"/>
    <lineage>
        <taxon>Bacteria</taxon>
        <taxon>Pseudomonadati</taxon>
        <taxon>Pseudomonadota</taxon>
        <taxon>Betaproteobacteria</taxon>
        <taxon>Neisseriales</taxon>
        <taxon>Chromobacteriaceae</taxon>
        <taxon>Chromobacterium</taxon>
    </lineage>
</organism>
<proteinExistence type="predicted"/>
<reference evidence="2 5" key="1">
    <citation type="submission" date="2017-05" db="EMBL/GenBank/DDBJ databases">
        <title>Chromobacterium violaceum GHPS1 isolated from Hydrocarbon polluted soil in French Guiana display an awesome secondary metabolite arsenal and a battery of drug and heavy-metal-resistance and detoxification of xenobiotics proteins.</title>
        <authorList>
            <person name="Belbahri L."/>
        </authorList>
    </citation>
    <scope>NUCLEOTIDE SEQUENCE [LARGE SCALE GENOMIC DNA]</scope>
    <source>
        <strain evidence="2 5">GHPS1</strain>
    </source>
</reference>
<feature type="transmembrane region" description="Helical" evidence="1">
    <location>
        <begin position="70"/>
        <end position="88"/>
    </location>
</feature>
<dbReference type="AlphaFoldDB" id="A0A1R0MKE6"/>
<reference evidence="3 6" key="2">
    <citation type="submission" date="2018-06" db="EMBL/GenBank/DDBJ databases">
        <authorList>
            <consortium name="Pathogen Informatics"/>
            <person name="Doyle S."/>
        </authorList>
    </citation>
    <scope>NUCLEOTIDE SEQUENCE [LARGE SCALE GENOMIC DNA]</scope>
    <source>
        <strain evidence="3 6">NCTC8684</strain>
    </source>
</reference>
<dbReference type="EMBL" id="UIGR01000001">
    <property type="protein sequence ID" value="SUX31983.1"/>
    <property type="molecule type" value="Genomic_DNA"/>
</dbReference>
<dbReference type="EMBL" id="NHOO01000003">
    <property type="protein sequence ID" value="OVE49811.1"/>
    <property type="molecule type" value="Genomic_DNA"/>
</dbReference>
<protein>
    <submittedName>
        <fullName evidence="2">Uncharacterized protein</fullName>
    </submittedName>
</protein>
<accession>A0A202BEP1</accession>
<feature type="transmembrane region" description="Helical" evidence="1">
    <location>
        <begin position="43"/>
        <end position="64"/>
    </location>
</feature>
<keyword evidence="1" id="KW-0812">Transmembrane</keyword>
<dbReference type="Proteomes" id="UP000275777">
    <property type="component" value="Chromosome"/>
</dbReference>
<reference evidence="4 7" key="3">
    <citation type="submission" date="2018-12" db="EMBL/GenBank/DDBJ databases">
        <authorList>
            <consortium name="Pathogen Informatics"/>
        </authorList>
    </citation>
    <scope>NUCLEOTIDE SEQUENCE [LARGE SCALE GENOMIC DNA]</scope>
    <source>
        <strain evidence="4 7">NCTC9695</strain>
    </source>
</reference>
<dbReference type="EMBL" id="LR134182">
    <property type="protein sequence ID" value="VEB43745.1"/>
    <property type="molecule type" value="Genomic_DNA"/>
</dbReference>
<keyword evidence="1" id="KW-1133">Transmembrane helix</keyword>
<evidence type="ECO:0000313" key="5">
    <source>
        <dbReference type="Proteomes" id="UP000196342"/>
    </source>
</evidence>
<feature type="transmembrane region" description="Helical" evidence="1">
    <location>
        <begin position="6"/>
        <end position="22"/>
    </location>
</feature>
<dbReference type="RefSeq" id="WP_011136447.1">
    <property type="nucleotide sequence ID" value="NZ_CP024028.1"/>
</dbReference>
<sequence>MLEFIGRVLLGVLDFILDLYLVRVIRERRGRPPRPLAEDAANLAAWEWVILPVCALAAFLAGFLMYAAGIPLFLCIAIPGLAMLVYSIRQFFKRMDL</sequence>
<keyword evidence="1" id="KW-0472">Membrane</keyword>
<evidence type="ECO:0000313" key="2">
    <source>
        <dbReference type="EMBL" id="OVE49811.1"/>
    </source>
</evidence>
<evidence type="ECO:0000313" key="7">
    <source>
        <dbReference type="Proteomes" id="UP000275777"/>
    </source>
</evidence>
<dbReference type="Proteomes" id="UP000196342">
    <property type="component" value="Unassembled WGS sequence"/>
</dbReference>
<accession>A0A1R0MKE6</accession>
<keyword evidence="5" id="KW-1185">Reference proteome</keyword>
<gene>
    <name evidence="2" type="ORF">CBW21_04415</name>
    <name evidence="3" type="ORF">NCTC8684_01056</name>
    <name evidence="4" type="ORF">NCTC9695_04204</name>
</gene>
<evidence type="ECO:0000313" key="6">
    <source>
        <dbReference type="Proteomes" id="UP000254029"/>
    </source>
</evidence>
<evidence type="ECO:0000256" key="1">
    <source>
        <dbReference type="SAM" id="Phobius"/>
    </source>
</evidence>
<evidence type="ECO:0000313" key="3">
    <source>
        <dbReference type="EMBL" id="SUX31983.1"/>
    </source>
</evidence>
<name>A0A1R0MKE6_CHRVL</name>